<accession>A0A0A9SF46</accession>
<reference evidence="1" key="1">
    <citation type="submission" date="2014-09" db="EMBL/GenBank/DDBJ databases">
        <authorList>
            <person name="Magalhaes I.L.F."/>
            <person name="Oliveira U."/>
            <person name="Santos F.R."/>
            <person name="Vidigal T.H.D.A."/>
            <person name="Brescovit A.D."/>
            <person name="Santos A.J."/>
        </authorList>
    </citation>
    <scope>NUCLEOTIDE SEQUENCE</scope>
    <source>
        <tissue evidence="1">Shoot tissue taken approximately 20 cm above the soil surface</tissue>
    </source>
</reference>
<protein>
    <submittedName>
        <fullName evidence="1">Uncharacterized protein</fullName>
    </submittedName>
</protein>
<proteinExistence type="predicted"/>
<dbReference type="AlphaFoldDB" id="A0A0A9SF46"/>
<organism evidence="1">
    <name type="scientific">Arundo donax</name>
    <name type="common">Giant reed</name>
    <name type="synonym">Donax arundinaceus</name>
    <dbReference type="NCBI Taxonomy" id="35708"/>
    <lineage>
        <taxon>Eukaryota</taxon>
        <taxon>Viridiplantae</taxon>
        <taxon>Streptophyta</taxon>
        <taxon>Embryophyta</taxon>
        <taxon>Tracheophyta</taxon>
        <taxon>Spermatophyta</taxon>
        <taxon>Magnoliopsida</taxon>
        <taxon>Liliopsida</taxon>
        <taxon>Poales</taxon>
        <taxon>Poaceae</taxon>
        <taxon>PACMAD clade</taxon>
        <taxon>Arundinoideae</taxon>
        <taxon>Arundineae</taxon>
        <taxon>Arundo</taxon>
    </lineage>
</organism>
<sequence length="58" mass="6288">MSDPPHNLNSCGLGARWEWDRGSIVSQVIVMVCYGSLALDLVGWAGELWSATVVVRQG</sequence>
<name>A0A0A9SF46_ARUDO</name>
<evidence type="ECO:0000313" key="1">
    <source>
        <dbReference type="EMBL" id="JAD57006.1"/>
    </source>
</evidence>
<dbReference type="EMBL" id="GBRH01240889">
    <property type="protein sequence ID" value="JAD57006.1"/>
    <property type="molecule type" value="Transcribed_RNA"/>
</dbReference>
<reference evidence="1" key="2">
    <citation type="journal article" date="2015" name="Data Brief">
        <title>Shoot transcriptome of the giant reed, Arundo donax.</title>
        <authorList>
            <person name="Barrero R.A."/>
            <person name="Guerrero F.D."/>
            <person name="Moolhuijzen P."/>
            <person name="Goolsby J.A."/>
            <person name="Tidwell J."/>
            <person name="Bellgard S.E."/>
            <person name="Bellgard M.I."/>
        </authorList>
    </citation>
    <scope>NUCLEOTIDE SEQUENCE</scope>
    <source>
        <tissue evidence="1">Shoot tissue taken approximately 20 cm above the soil surface</tissue>
    </source>
</reference>